<evidence type="ECO:0000256" key="3">
    <source>
        <dbReference type="ARBA" id="ARBA00023002"/>
    </source>
</evidence>
<proteinExistence type="inferred from homology"/>
<keyword evidence="3 5" id="KW-0560">Oxidoreductase</keyword>
<dbReference type="Gene3D" id="2.60.120.330">
    <property type="entry name" value="B-lactam Antibiotic, Isopenicillin N Synthase, Chain"/>
    <property type="match status" value="1"/>
</dbReference>
<dbReference type="SUPFAM" id="SSF51197">
    <property type="entry name" value="Clavaminate synthase-like"/>
    <property type="match status" value="1"/>
</dbReference>
<evidence type="ECO:0000256" key="4">
    <source>
        <dbReference type="ARBA" id="ARBA00023004"/>
    </source>
</evidence>
<feature type="domain" description="Fe2OG dioxygenase" evidence="7">
    <location>
        <begin position="195"/>
        <end position="308"/>
    </location>
</feature>
<dbReference type="InterPro" id="IPR027443">
    <property type="entry name" value="IPNS-like_sf"/>
</dbReference>
<reference evidence="8 9" key="1">
    <citation type="journal article" date="2018" name="BMC Genomics">
        <title>Genomic evidence for intraspecific hybridization in a clonal and extremely halotolerant yeast.</title>
        <authorList>
            <person name="Gostincar C."/>
            <person name="Stajich J.E."/>
            <person name="Zupancic J."/>
            <person name="Zalar P."/>
            <person name="Gunde-Cimerman N."/>
        </authorList>
    </citation>
    <scope>NUCLEOTIDE SEQUENCE [LARGE SCALE GENOMIC DNA]</scope>
    <source>
        <strain evidence="8 9">EXF-6656</strain>
    </source>
</reference>
<keyword evidence="4 5" id="KW-0408">Iron</keyword>
<dbReference type="AlphaFoldDB" id="A0A3M6W524"/>
<evidence type="ECO:0000256" key="5">
    <source>
        <dbReference type="RuleBase" id="RU003682"/>
    </source>
</evidence>
<dbReference type="InterPro" id="IPR026992">
    <property type="entry name" value="DIOX_N"/>
</dbReference>
<dbReference type="GO" id="GO:0046872">
    <property type="term" value="F:metal ion binding"/>
    <property type="evidence" value="ECO:0007669"/>
    <property type="project" value="UniProtKB-KW"/>
</dbReference>
<accession>A0A3M6W524</accession>
<organism evidence="8 9">
    <name type="scientific">Hortaea werneckii</name>
    <name type="common">Black yeast</name>
    <name type="synonym">Cladosporium werneckii</name>
    <dbReference type="NCBI Taxonomy" id="91943"/>
    <lineage>
        <taxon>Eukaryota</taxon>
        <taxon>Fungi</taxon>
        <taxon>Dikarya</taxon>
        <taxon>Ascomycota</taxon>
        <taxon>Pezizomycotina</taxon>
        <taxon>Dothideomycetes</taxon>
        <taxon>Dothideomycetidae</taxon>
        <taxon>Mycosphaerellales</taxon>
        <taxon>Teratosphaeriaceae</taxon>
        <taxon>Hortaea</taxon>
    </lineage>
</organism>
<dbReference type="PRINTS" id="PR00682">
    <property type="entry name" value="IPNSYNTHASE"/>
</dbReference>
<dbReference type="EMBL" id="QWIJ01001762">
    <property type="protein sequence ID" value="RMX73613.1"/>
    <property type="molecule type" value="Genomic_DNA"/>
</dbReference>
<dbReference type="InterPro" id="IPR044861">
    <property type="entry name" value="IPNS-like_FE2OG_OXY"/>
</dbReference>
<dbReference type="GO" id="GO:0044283">
    <property type="term" value="P:small molecule biosynthetic process"/>
    <property type="evidence" value="ECO:0007669"/>
    <property type="project" value="UniProtKB-ARBA"/>
</dbReference>
<feature type="compositionally biased region" description="Basic and acidic residues" evidence="6">
    <location>
        <begin position="128"/>
        <end position="138"/>
    </location>
</feature>
<dbReference type="OrthoDB" id="288590at2759"/>
<evidence type="ECO:0000256" key="1">
    <source>
        <dbReference type="ARBA" id="ARBA00008056"/>
    </source>
</evidence>
<comment type="caution">
    <text evidence="8">The sequence shown here is derived from an EMBL/GenBank/DDBJ whole genome shotgun (WGS) entry which is preliminary data.</text>
</comment>
<protein>
    <recommendedName>
        <fullName evidence="7">Fe2OG dioxygenase domain-containing protein</fullName>
    </recommendedName>
</protein>
<dbReference type="GO" id="GO:0016491">
    <property type="term" value="F:oxidoreductase activity"/>
    <property type="evidence" value="ECO:0007669"/>
    <property type="project" value="UniProtKB-KW"/>
</dbReference>
<dbReference type="PROSITE" id="PS51471">
    <property type="entry name" value="FE2OG_OXY"/>
    <property type="match status" value="1"/>
</dbReference>
<sequence length="362" mass="40203">MLDPICNRTFTTMTTSFSSLPIVDLSPLTHPSPSLQDQSRLSKELYNVFATTGFAYLTNAPLTYSHSDVFTLAKDFFTIPEDEKMRVAKQTFAKENQNTYRGYFPLQPGKQDNLKEGFEVGPATHSVPTERKESRRSKLDLNEQNIWPNEDNFGDGRQRLEKLHNELQSLSSTLLSLLATALGKPADYFASYLDNSLSTLRLLHYPPQEPARGADGEVKLCCTPHTDSGILTLLHQDQTGGLEVLNAEGQWVPAPYVPGSIVVNIGDLMTQVSGGRFVATMHRVRTNSGGAQGANGMGRFSVPFFFEPGEQCMVRSVDGGEGILYGQHIRRKMGTWVEYKDLLEEKPMDESAIERGPAVEAY</sequence>
<keyword evidence="2 5" id="KW-0479">Metal-binding</keyword>
<feature type="region of interest" description="Disordered" evidence="6">
    <location>
        <begin position="117"/>
        <end position="138"/>
    </location>
</feature>
<dbReference type="Proteomes" id="UP000281245">
    <property type="component" value="Unassembled WGS sequence"/>
</dbReference>
<evidence type="ECO:0000259" key="7">
    <source>
        <dbReference type="PROSITE" id="PS51471"/>
    </source>
</evidence>
<evidence type="ECO:0000256" key="2">
    <source>
        <dbReference type="ARBA" id="ARBA00022723"/>
    </source>
</evidence>
<dbReference type="Pfam" id="PF14226">
    <property type="entry name" value="DIOX_N"/>
    <property type="match status" value="1"/>
</dbReference>
<dbReference type="InterPro" id="IPR005123">
    <property type="entry name" value="Oxoglu/Fe-dep_dioxygenase_dom"/>
</dbReference>
<name>A0A3M6W524_HORWE</name>
<dbReference type="Pfam" id="PF03171">
    <property type="entry name" value="2OG-FeII_Oxy"/>
    <property type="match status" value="1"/>
</dbReference>
<comment type="similarity">
    <text evidence="1 5">Belongs to the iron/ascorbate-dependent oxidoreductase family.</text>
</comment>
<evidence type="ECO:0000256" key="6">
    <source>
        <dbReference type="SAM" id="MobiDB-lite"/>
    </source>
</evidence>
<dbReference type="PANTHER" id="PTHR10209">
    <property type="entry name" value="OXIDOREDUCTASE, 2OG-FE II OXYGENASE FAMILY PROTEIN"/>
    <property type="match status" value="1"/>
</dbReference>
<gene>
    <name evidence="8" type="ORF">D0869_13425</name>
</gene>
<dbReference type="PANTHER" id="PTHR10209:SF881">
    <property type="entry name" value="FI07970P-RELATED"/>
    <property type="match status" value="1"/>
</dbReference>
<evidence type="ECO:0000313" key="8">
    <source>
        <dbReference type="EMBL" id="RMX73613.1"/>
    </source>
</evidence>
<evidence type="ECO:0000313" key="9">
    <source>
        <dbReference type="Proteomes" id="UP000281245"/>
    </source>
</evidence>